<feature type="region of interest" description="Disordered" evidence="1">
    <location>
        <begin position="209"/>
        <end position="252"/>
    </location>
</feature>
<evidence type="ECO:0000256" key="1">
    <source>
        <dbReference type="SAM" id="MobiDB-lite"/>
    </source>
</evidence>
<gene>
    <name evidence="2" type="ORF">N7532_008742</name>
</gene>
<dbReference type="EMBL" id="JAPQKI010000009">
    <property type="protein sequence ID" value="KAJ5090058.1"/>
    <property type="molecule type" value="Genomic_DNA"/>
</dbReference>
<feature type="compositionally biased region" description="Polar residues" evidence="1">
    <location>
        <begin position="16"/>
        <end position="25"/>
    </location>
</feature>
<keyword evidence="3" id="KW-1185">Reference proteome</keyword>
<accession>A0A9W9K1Y5</accession>
<sequence length="252" mass="28156">MSDVRSLLRNELASRKGSSPNTAGNRISKKRKVDNGDGVMRKKLRSTDLETVQAAANAQDVESPSAEGAASDEVLNDREEQNTAGPEPPLQIHQQTTLPLGQPTPSAPAMQASNTVDEDEWAAFEREVAEPSRAPQVPAALAANATVSAAPLTNEELAALGQRQTASTVRAREAELEGEREDAARFMEDEFDEMEQLEQRVRKLKQMREELRHKRAQDESRDQLMVLDEQQEAEESDSDEDEDEEWDDWRFK</sequence>
<reference evidence="2" key="1">
    <citation type="submission" date="2022-11" db="EMBL/GenBank/DDBJ databases">
        <authorList>
            <person name="Petersen C."/>
        </authorList>
    </citation>
    <scope>NUCLEOTIDE SEQUENCE</scope>
    <source>
        <strain evidence="2">IBT 30761</strain>
    </source>
</reference>
<proteinExistence type="predicted"/>
<dbReference type="Proteomes" id="UP001149074">
    <property type="component" value="Unassembled WGS sequence"/>
</dbReference>
<feature type="compositionally biased region" description="Basic and acidic residues" evidence="1">
    <location>
        <begin position="1"/>
        <end position="14"/>
    </location>
</feature>
<dbReference type="OrthoDB" id="77607at2759"/>
<protein>
    <submittedName>
        <fullName evidence="2">Uncharacterized protein</fullName>
    </submittedName>
</protein>
<feature type="compositionally biased region" description="Basic and acidic residues" evidence="1">
    <location>
        <begin position="209"/>
        <end position="222"/>
    </location>
</feature>
<evidence type="ECO:0000313" key="3">
    <source>
        <dbReference type="Proteomes" id="UP001149074"/>
    </source>
</evidence>
<dbReference type="GeneID" id="81360213"/>
<reference evidence="2" key="2">
    <citation type="journal article" date="2023" name="IMA Fungus">
        <title>Comparative genomic study of the Penicillium genus elucidates a diverse pangenome and 15 lateral gene transfer events.</title>
        <authorList>
            <person name="Petersen C."/>
            <person name="Sorensen T."/>
            <person name="Nielsen M.R."/>
            <person name="Sondergaard T.E."/>
            <person name="Sorensen J.L."/>
            <person name="Fitzpatrick D.A."/>
            <person name="Frisvad J.C."/>
            <person name="Nielsen K.L."/>
        </authorList>
    </citation>
    <scope>NUCLEOTIDE SEQUENCE</scope>
    <source>
        <strain evidence="2">IBT 30761</strain>
    </source>
</reference>
<dbReference type="AlphaFoldDB" id="A0A9W9K1Y5"/>
<comment type="caution">
    <text evidence="2">The sequence shown here is derived from an EMBL/GenBank/DDBJ whole genome shotgun (WGS) entry which is preliminary data.</text>
</comment>
<feature type="compositionally biased region" description="Acidic residues" evidence="1">
    <location>
        <begin position="229"/>
        <end position="252"/>
    </location>
</feature>
<feature type="region of interest" description="Disordered" evidence="1">
    <location>
        <begin position="1"/>
        <end position="116"/>
    </location>
</feature>
<evidence type="ECO:0000313" key="2">
    <source>
        <dbReference type="EMBL" id="KAJ5090058.1"/>
    </source>
</evidence>
<organism evidence="2 3">
    <name type="scientific">Penicillium argentinense</name>
    <dbReference type="NCBI Taxonomy" id="1131581"/>
    <lineage>
        <taxon>Eukaryota</taxon>
        <taxon>Fungi</taxon>
        <taxon>Dikarya</taxon>
        <taxon>Ascomycota</taxon>
        <taxon>Pezizomycotina</taxon>
        <taxon>Eurotiomycetes</taxon>
        <taxon>Eurotiomycetidae</taxon>
        <taxon>Eurotiales</taxon>
        <taxon>Aspergillaceae</taxon>
        <taxon>Penicillium</taxon>
    </lineage>
</organism>
<name>A0A9W9K1Y5_9EURO</name>
<dbReference type="RefSeq" id="XP_056472040.1">
    <property type="nucleotide sequence ID" value="XM_056621234.1"/>
</dbReference>